<evidence type="ECO:0000313" key="3">
    <source>
        <dbReference type="Proteomes" id="UP000217784"/>
    </source>
</evidence>
<sequence length="315" mass="34996">MTNQKYLNFGLKSLIILIVLFLSICAVSAHQPRLEAGTNSSMDNPIVIQNPEISQAFYGNLNGQPDYYKITSDKPFKLYVNILVPQSPGISGDFVSVQITDSSGRTIALLDGKKSDWMPMFEEFGGDYYLQGPEFTQNVSAGTYYIKVFNAGNTGKYSMAVGDIESFPADESLKAVITIPLLKEQIFGKPVTTLFFEFLGIILALGSIMVLFAMLIMSRESEEITQLTIKVNSAIRPVLWLGIIITAVVWIYVMLQDPLNIVGIINSILLVILIILSWYIGSKIAKMKFGKLPLIRTAVLAILWLIFVYWAIAVI</sequence>
<dbReference type="Proteomes" id="UP000217784">
    <property type="component" value="Unassembled WGS sequence"/>
</dbReference>
<name>A0A2A2H0S6_METBR</name>
<dbReference type="OrthoDB" id="81547at2157"/>
<feature type="transmembrane region" description="Helical" evidence="1">
    <location>
        <begin position="261"/>
        <end position="281"/>
    </location>
</feature>
<accession>A0A2A2H0S6</accession>
<feature type="transmembrane region" description="Helical" evidence="1">
    <location>
        <begin position="194"/>
        <end position="217"/>
    </location>
</feature>
<feature type="transmembrane region" description="Helical" evidence="1">
    <location>
        <begin position="293"/>
        <end position="312"/>
    </location>
</feature>
<keyword evidence="3" id="KW-1185">Reference proteome</keyword>
<gene>
    <name evidence="2" type="ORF">ASJ80_04050</name>
</gene>
<comment type="caution">
    <text evidence="2">The sequence shown here is derived from an EMBL/GenBank/DDBJ whole genome shotgun (WGS) entry which is preliminary data.</text>
</comment>
<keyword evidence="1" id="KW-0812">Transmembrane</keyword>
<feature type="transmembrane region" description="Helical" evidence="1">
    <location>
        <begin position="238"/>
        <end position="255"/>
    </location>
</feature>
<dbReference type="SUPFAM" id="SSF89260">
    <property type="entry name" value="Collagen-binding domain"/>
    <property type="match status" value="1"/>
</dbReference>
<reference evidence="2 3" key="1">
    <citation type="journal article" date="2017" name="BMC Genomics">
        <title>Genomic analysis of methanogenic archaea reveals a shift towards energy conservation.</title>
        <authorList>
            <person name="Gilmore S.P."/>
            <person name="Henske J.K."/>
            <person name="Sexton J.A."/>
            <person name="Solomon K.V."/>
            <person name="Seppala S."/>
            <person name="Yoo J.I."/>
            <person name="Huyett L.M."/>
            <person name="Pressman A."/>
            <person name="Cogan J.Z."/>
            <person name="Kivenson V."/>
            <person name="Peng X."/>
            <person name="Tan Y."/>
            <person name="Valentine D.L."/>
            <person name="O'Malley M.A."/>
        </authorList>
    </citation>
    <scope>NUCLEOTIDE SEQUENCE [LARGE SCALE GENOMIC DNA]</scope>
    <source>
        <strain evidence="2 3">M.o.H.</strain>
    </source>
</reference>
<keyword evidence="1" id="KW-0472">Membrane</keyword>
<evidence type="ECO:0000313" key="2">
    <source>
        <dbReference type="EMBL" id="PAV03011.1"/>
    </source>
</evidence>
<organism evidence="2 3">
    <name type="scientific">Methanobacterium bryantii</name>
    <dbReference type="NCBI Taxonomy" id="2161"/>
    <lineage>
        <taxon>Archaea</taxon>
        <taxon>Methanobacteriati</taxon>
        <taxon>Methanobacteriota</taxon>
        <taxon>Methanomada group</taxon>
        <taxon>Methanobacteria</taxon>
        <taxon>Methanobacteriales</taxon>
        <taxon>Methanobacteriaceae</taxon>
        <taxon>Methanobacterium</taxon>
    </lineage>
</organism>
<protein>
    <submittedName>
        <fullName evidence="2">Uncharacterized protein</fullName>
    </submittedName>
</protein>
<evidence type="ECO:0000256" key="1">
    <source>
        <dbReference type="SAM" id="Phobius"/>
    </source>
</evidence>
<dbReference type="AlphaFoldDB" id="A0A2A2H0S6"/>
<dbReference type="Gene3D" id="2.60.120.380">
    <property type="match status" value="1"/>
</dbReference>
<proteinExistence type="predicted"/>
<keyword evidence="1" id="KW-1133">Transmembrane helix</keyword>
<dbReference type="EMBL" id="LMVM01000041">
    <property type="protein sequence ID" value="PAV03011.1"/>
    <property type="molecule type" value="Genomic_DNA"/>
</dbReference>